<evidence type="ECO:0000256" key="2">
    <source>
        <dbReference type="ARBA" id="ARBA00022643"/>
    </source>
</evidence>
<dbReference type="Gene3D" id="3.20.20.30">
    <property type="entry name" value="Luciferase-like domain"/>
    <property type="match status" value="1"/>
</dbReference>
<protein>
    <submittedName>
        <fullName evidence="7">LLM class flavin-dependent oxidoreductase</fullName>
        <ecNumber evidence="7">1.-.-.-</ecNumber>
    </submittedName>
</protein>
<dbReference type="CDD" id="cd01095">
    <property type="entry name" value="Nitrilotriacetate_monoxgenase"/>
    <property type="match status" value="1"/>
</dbReference>
<evidence type="ECO:0000313" key="7">
    <source>
        <dbReference type="EMBL" id="MFC4663274.1"/>
    </source>
</evidence>
<comment type="caution">
    <text evidence="7">The sequence shown here is derived from an EMBL/GenBank/DDBJ whole genome shotgun (WGS) entry which is preliminary data.</text>
</comment>
<feature type="domain" description="Luciferase-like" evidence="6">
    <location>
        <begin position="22"/>
        <end position="378"/>
    </location>
</feature>
<keyword evidence="2" id="KW-0288">FMN</keyword>
<evidence type="ECO:0000313" key="8">
    <source>
        <dbReference type="Proteomes" id="UP001595988"/>
    </source>
</evidence>
<proteinExistence type="inferred from homology"/>
<keyword evidence="4" id="KW-0503">Monooxygenase</keyword>
<organism evidence="7 8">
    <name type="scientific">Oceanobacillus aidingensis</name>
    <dbReference type="NCBI Taxonomy" id="645964"/>
    <lineage>
        <taxon>Bacteria</taxon>
        <taxon>Bacillati</taxon>
        <taxon>Bacillota</taxon>
        <taxon>Bacilli</taxon>
        <taxon>Bacillales</taxon>
        <taxon>Bacillaceae</taxon>
        <taxon>Oceanobacillus</taxon>
    </lineage>
</organism>
<dbReference type="PIRSF" id="PIRSF000337">
    <property type="entry name" value="NTA_MOA"/>
    <property type="match status" value="1"/>
</dbReference>
<evidence type="ECO:0000256" key="4">
    <source>
        <dbReference type="ARBA" id="ARBA00023033"/>
    </source>
</evidence>
<dbReference type="Pfam" id="PF00296">
    <property type="entry name" value="Bac_luciferase"/>
    <property type="match status" value="1"/>
</dbReference>
<dbReference type="NCBIfam" id="TIGR03860">
    <property type="entry name" value="FMN_nitrolo"/>
    <property type="match status" value="1"/>
</dbReference>
<dbReference type="InterPro" id="IPR036661">
    <property type="entry name" value="Luciferase-like_sf"/>
</dbReference>
<comment type="similarity">
    <text evidence="5">Belongs to the NtaA/SnaA/DszA monooxygenase family.</text>
</comment>
<dbReference type="EMBL" id="JBHSFT010000020">
    <property type="protein sequence ID" value="MFC4663274.1"/>
    <property type="molecule type" value="Genomic_DNA"/>
</dbReference>
<name>A0ABV9JZT8_9BACI</name>
<dbReference type="PANTHER" id="PTHR30011">
    <property type="entry name" value="ALKANESULFONATE MONOOXYGENASE-RELATED"/>
    <property type="match status" value="1"/>
</dbReference>
<dbReference type="EC" id="1.-.-.-" evidence="7"/>
<keyword evidence="8" id="KW-1185">Reference proteome</keyword>
<evidence type="ECO:0000256" key="1">
    <source>
        <dbReference type="ARBA" id="ARBA00022630"/>
    </source>
</evidence>
<accession>A0ABV9JZT8</accession>
<dbReference type="Proteomes" id="UP001595988">
    <property type="component" value="Unassembled WGS sequence"/>
</dbReference>
<evidence type="ECO:0000256" key="3">
    <source>
        <dbReference type="ARBA" id="ARBA00023002"/>
    </source>
</evidence>
<dbReference type="PANTHER" id="PTHR30011:SF16">
    <property type="entry name" value="C2H2 FINGER DOMAIN TRANSCRIPTION FACTOR (EUROFUNG)-RELATED"/>
    <property type="match status" value="1"/>
</dbReference>
<dbReference type="RefSeq" id="WP_193063671.1">
    <property type="nucleotide sequence ID" value="NZ_JBHSFT010000020.1"/>
</dbReference>
<evidence type="ECO:0000256" key="5">
    <source>
        <dbReference type="ARBA" id="ARBA00033748"/>
    </source>
</evidence>
<dbReference type="InterPro" id="IPR011251">
    <property type="entry name" value="Luciferase-like_dom"/>
</dbReference>
<keyword evidence="3 7" id="KW-0560">Oxidoreductase</keyword>
<keyword evidence="1" id="KW-0285">Flavoprotein</keyword>
<dbReference type="InterPro" id="IPR051260">
    <property type="entry name" value="Diverse_substr_monoxygenases"/>
</dbReference>
<sequence>MKMGTMIHGVGEKMSDWRHPELPSDASVSLKFYIEQAQKAEEGKFDFVFIADALHINEHSNPHYLNRFEPLTILSALAAVTSHIGLVGTLSTTYSEPFSAARQFASLDMISGGRAGWNVVTSGLEKTALNFSQEVKDHPDHAARYRKASEYIDVMQGLWKSWEDDAFIRDKETGIFMYKEKMHELNHAGEFFSVKGPLNIGRSRQGEPVIFQAGSSADGKDLAAKKADTVFAIIPSITKAQNYYHDLKQRVEQYGRNPEDVFVMQGISPIIGKTDKEAEAKYQELARLVEIDQALAFLSRLFEFHDFSTYPLDELFPDVGDLGKNSFRSDTDRIKQEAIEESLTLREVALREATPRPLFMGTPEKVADLMEEWFESRATDGFIIIANLPSYLGDFIDAVVPILQERGLFRKNYEANTLRENLGLRIPRHCSMTEISR</sequence>
<reference evidence="8" key="1">
    <citation type="journal article" date="2019" name="Int. J. Syst. Evol. Microbiol.">
        <title>The Global Catalogue of Microorganisms (GCM) 10K type strain sequencing project: providing services to taxonomists for standard genome sequencing and annotation.</title>
        <authorList>
            <consortium name="The Broad Institute Genomics Platform"/>
            <consortium name="The Broad Institute Genome Sequencing Center for Infectious Disease"/>
            <person name="Wu L."/>
            <person name="Ma J."/>
        </authorList>
    </citation>
    <scope>NUCLEOTIDE SEQUENCE [LARGE SCALE GENOMIC DNA]</scope>
    <source>
        <strain evidence="8">CCUG 37257</strain>
    </source>
</reference>
<dbReference type="InterPro" id="IPR016215">
    <property type="entry name" value="NTA_MOA"/>
</dbReference>
<evidence type="ECO:0000259" key="6">
    <source>
        <dbReference type="Pfam" id="PF00296"/>
    </source>
</evidence>
<dbReference type="GO" id="GO:0016491">
    <property type="term" value="F:oxidoreductase activity"/>
    <property type="evidence" value="ECO:0007669"/>
    <property type="project" value="UniProtKB-KW"/>
</dbReference>
<dbReference type="SUPFAM" id="SSF51679">
    <property type="entry name" value="Bacterial luciferase-like"/>
    <property type="match status" value="1"/>
</dbReference>
<gene>
    <name evidence="7" type="ORF">ACFO3P_13910</name>
</gene>